<dbReference type="InterPro" id="IPR036365">
    <property type="entry name" value="PGBD-like_sf"/>
</dbReference>
<evidence type="ECO:0000313" key="2">
    <source>
        <dbReference type="EMBL" id="GGH94573.1"/>
    </source>
</evidence>
<dbReference type="Gene3D" id="1.10.101.10">
    <property type="entry name" value="PGBD-like superfamily/PGBD"/>
    <property type="match status" value="1"/>
</dbReference>
<evidence type="ECO:0000259" key="1">
    <source>
        <dbReference type="Pfam" id="PF01471"/>
    </source>
</evidence>
<dbReference type="Pfam" id="PF01471">
    <property type="entry name" value="PG_binding_1"/>
    <property type="match status" value="2"/>
</dbReference>
<feature type="domain" description="Peptidoglycan binding-like" evidence="1">
    <location>
        <begin position="81"/>
        <end position="133"/>
    </location>
</feature>
<comment type="caution">
    <text evidence="2">The sequence shown here is derived from an EMBL/GenBank/DDBJ whole genome shotgun (WGS) entry which is preliminary data.</text>
</comment>
<reference evidence="2" key="2">
    <citation type="submission" date="2020-09" db="EMBL/GenBank/DDBJ databases">
        <authorList>
            <person name="Sun Q."/>
            <person name="Zhou Y."/>
        </authorList>
    </citation>
    <scope>NUCLEOTIDE SEQUENCE</scope>
    <source>
        <strain evidence="2">CGMCC 1.14984</strain>
    </source>
</reference>
<accession>A0A8J3EP54</accession>
<proteinExistence type="predicted"/>
<name>A0A8J3EP54_9PROT</name>
<dbReference type="InterPro" id="IPR002477">
    <property type="entry name" value="Peptidoglycan-bd-like"/>
</dbReference>
<dbReference type="Proteomes" id="UP000621856">
    <property type="component" value="Unassembled WGS sequence"/>
</dbReference>
<evidence type="ECO:0000313" key="3">
    <source>
        <dbReference type="Proteomes" id="UP000621856"/>
    </source>
</evidence>
<feature type="domain" description="Peptidoglycan binding-like" evidence="1">
    <location>
        <begin position="2"/>
        <end position="53"/>
    </location>
</feature>
<reference evidence="2" key="1">
    <citation type="journal article" date="2014" name="Int. J. Syst. Evol. Microbiol.">
        <title>Complete genome sequence of Corynebacterium casei LMG S-19264T (=DSM 44701T), isolated from a smear-ripened cheese.</title>
        <authorList>
            <consortium name="US DOE Joint Genome Institute (JGI-PGF)"/>
            <person name="Walter F."/>
            <person name="Albersmeier A."/>
            <person name="Kalinowski J."/>
            <person name="Ruckert C."/>
        </authorList>
    </citation>
    <scope>NUCLEOTIDE SEQUENCE</scope>
    <source>
        <strain evidence="2">CGMCC 1.14984</strain>
    </source>
</reference>
<dbReference type="InterPro" id="IPR036366">
    <property type="entry name" value="PGBDSf"/>
</dbReference>
<sequence length="138" mass="15014">MKRVQAALYVKDLYSGEFDGASGTETKAAIGKFEAETGRAITGRITADLLVALGIHDATIFDEPKYLKTLPGNTETFKRIVQEVQVILYLYGYYDGMIDGIVGGKSRTALLNYQTDHGLEATGTITPQTLDALHVVAR</sequence>
<organism evidence="2 3">
    <name type="scientific">Aquisalinus luteolus</name>
    <dbReference type="NCBI Taxonomy" id="1566827"/>
    <lineage>
        <taxon>Bacteria</taxon>
        <taxon>Pseudomonadati</taxon>
        <taxon>Pseudomonadota</taxon>
        <taxon>Alphaproteobacteria</taxon>
        <taxon>Parvularculales</taxon>
        <taxon>Parvularculaceae</taxon>
        <taxon>Aquisalinus</taxon>
    </lineage>
</organism>
<protein>
    <recommendedName>
        <fullName evidence="1">Peptidoglycan binding-like domain-containing protein</fullName>
    </recommendedName>
</protein>
<dbReference type="SUPFAM" id="SSF47090">
    <property type="entry name" value="PGBD-like"/>
    <property type="match status" value="2"/>
</dbReference>
<dbReference type="EMBL" id="BMGZ01000001">
    <property type="protein sequence ID" value="GGH94573.1"/>
    <property type="molecule type" value="Genomic_DNA"/>
</dbReference>
<dbReference type="AlphaFoldDB" id="A0A8J3EP54"/>
<gene>
    <name evidence="2" type="ORF">GCM10011355_09080</name>
</gene>